<evidence type="ECO:0000256" key="1">
    <source>
        <dbReference type="SAM" id="MobiDB-lite"/>
    </source>
</evidence>
<evidence type="ECO:0000256" key="2">
    <source>
        <dbReference type="SAM" id="SignalP"/>
    </source>
</evidence>
<feature type="region of interest" description="Disordered" evidence="1">
    <location>
        <begin position="139"/>
        <end position="164"/>
    </location>
</feature>
<sequence length="309" mass="33337">MRSCAFVVAALAVVCAARPSSAFFQDLLLQPLQHIQHAVQPQYPQYPQYPQPQYPQPQYAQPQYTQPQYYQYSQYRRSNDVQTLPAPLQPLQSVQHGVYANSRPAAYQWQPNSYGSGYSYSSNPLSSLLQNSWFPWASANRQPAQPQPQPLSAPLVASQQVQAQPQQPQQPLQAFWALLPWNSNNINTAAAQQQQQPGPILSFLQNPSAVLPWGQQASRPSVVYSTPLAPSPAVAAAPVSASLTAAPAAPAAPAVQSLQVEAAAPDVKPTGVVLDDLPATASLSGNGIRRIALHDVHPDADALPCAQDA</sequence>
<protein>
    <submittedName>
        <fullName evidence="4">Predicted GPI-anchored protein 58</fullName>
    </submittedName>
</protein>
<dbReference type="GeneID" id="117643047"/>
<keyword evidence="2" id="KW-0732">Signal</keyword>
<proteinExistence type="predicted"/>
<keyword evidence="3" id="KW-1185">Reference proteome</keyword>
<gene>
    <name evidence="4" type="primary">LOC117643047</name>
</gene>
<feature type="signal peptide" evidence="2">
    <location>
        <begin position="1"/>
        <end position="22"/>
    </location>
</feature>
<evidence type="ECO:0000313" key="4">
    <source>
        <dbReference type="RefSeq" id="XP_034237576.1"/>
    </source>
</evidence>
<reference evidence="4" key="1">
    <citation type="submission" date="2025-08" db="UniProtKB">
        <authorList>
            <consortium name="RefSeq"/>
        </authorList>
    </citation>
    <scope>IDENTIFICATION</scope>
    <source>
        <tissue evidence="4">Total insect</tissue>
    </source>
</reference>
<evidence type="ECO:0000313" key="3">
    <source>
        <dbReference type="Proteomes" id="UP000515158"/>
    </source>
</evidence>
<organism evidence="4">
    <name type="scientific">Thrips palmi</name>
    <name type="common">Melon thrips</name>
    <dbReference type="NCBI Taxonomy" id="161013"/>
    <lineage>
        <taxon>Eukaryota</taxon>
        <taxon>Metazoa</taxon>
        <taxon>Ecdysozoa</taxon>
        <taxon>Arthropoda</taxon>
        <taxon>Hexapoda</taxon>
        <taxon>Insecta</taxon>
        <taxon>Pterygota</taxon>
        <taxon>Neoptera</taxon>
        <taxon>Paraneoptera</taxon>
        <taxon>Thysanoptera</taxon>
        <taxon>Terebrantia</taxon>
        <taxon>Thripoidea</taxon>
        <taxon>Thripidae</taxon>
        <taxon>Thrips</taxon>
    </lineage>
</organism>
<dbReference type="KEGG" id="tpal:117643047"/>
<name>A0A6P8YLB0_THRPL</name>
<dbReference type="Proteomes" id="UP000515158">
    <property type="component" value="Unplaced"/>
</dbReference>
<feature type="chain" id="PRO_5028388070" evidence="2">
    <location>
        <begin position="23"/>
        <end position="309"/>
    </location>
</feature>
<accession>A0A6P8YLB0</accession>
<dbReference type="InParanoid" id="A0A6P8YLB0"/>
<dbReference type="OrthoDB" id="10679815at2759"/>
<dbReference type="AlphaFoldDB" id="A0A6P8YLB0"/>
<feature type="compositionally biased region" description="Low complexity" evidence="1">
    <location>
        <begin position="152"/>
        <end position="164"/>
    </location>
</feature>
<dbReference type="RefSeq" id="XP_034237576.1">
    <property type="nucleotide sequence ID" value="XM_034381685.1"/>
</dbReference>